<evidence type="ECO:0000313" key="2">
    <source>
        <dbReference type="Proteomes" id="UP000036356"/>
    </source>
</evidence>
<dbReference type="InterPro" id="IPR010064">
    <property type="entry name" value="HK97-gp10_tail"/>
</dbReference>
<name>A0A0J1FKM7_9FIRM</name>
<comment type="caution">
    <text evidence="1">The sequence shown here is derived from an EMBL/GenBank/DDBJ whole genome shotgun (WGS) entry which is preliminary data.</text>
</comment>
<gene>
    <name evidence="1" type="ORF">DEAC_c40140</name>
</gene>
<dbReference type="STRING" id="476652.DEAC_c40140"/>
<dbReference type="AlphaFoldDB" id="A0A0J1FKM7"/>
<organism evidence="1 2">
    <name type="scientific">Desulfosporosinus acididurans</name>
    <dbReference type="NCBI Taxonomy" id="476652"/>
    <lineage>
        <taxon>Bacteria</taxon>
        <taxon>Bacillati</taxon>
        <taxon>Bacillota</taxon>
        <taxon>Clostridia</taxon>
        <taxon>Eubacteriales</taxon>
        <taxon>Desulfitobacteriaceae</taxon>
        <taxon>Desulfosporosinus</taxon>
    </lineage>
</organism>
<protein>
    <submittedName>
        <fullName evidence="1">Uncharacterized protein</fullName>
    </submittedName>
</protein>
<keyword evidence="2" id="KW-1185">Reference proteome</keyword>
<dbReference type="Pfam" id="PF04883">
    <property type="entry name" value="HK97-gp10_like"/>
    <property type="match status" value="1"/>
</dbReference>
<accession>A0A0J1FKM7</accession>
<dbReference type="PATRIC" id="fig|476652.3.peg.4253"/>
<reference evidence="1 2" key="1">
    <citation type="submission" date="2015-06" db="EMBL/GenBank/DDBJ databases">
        <title>Draft genome of the moderately acidophilic sulfate reducer Candidatus Desulfosporosinus acididurans strain M1.</title>
        <authorList>
            <person name="Poehlein A."/>
            <person name="Petzsch P."/>
            <person name="Johnson B.D."/>
            <person name="Schloemann M."/>
            <person name="Daniel R."/>
            <person name="Muehling M."/>
        </authorList>
    </citation>
    <scope>NUCLEOTIDE SEQUENCE [LARGE SCALE GENOMIC DNA]</scope>
    <source>
        <strain evidence="1 2">M1</strain>
    </source>
</reference>
<dbReference type="EMBL" id="LDZY01000018">
    <property type="protein sequence ID" value="KLU64020.1"/>
    <property type="molecule type" value="Genomic_DNA"/>
</dbReference>
<proteinExistence type="predicted"/>
<evidence type="ECO:0000313" key="1">
    <source>
        <dbReference type="EMBL" id="KLU64020.1"/>
    </source>
</evidence>
<dbReference type="RefSeq" id="WP_047811788.1">
    <property type="nucleotide sequence ID" value="NZ_LDZY01000018.1"/>
</dbReference>
<sequence length="141" mass="15982">MADDFEITFVGIEDLKTRLDAVRSQYPYKEEEVLKKLGQALKTSAKDKTPVGKSMKHLKDQYKLSKVEYEKEGSFITMTNKSPLFHLVENGHEIKNKKGGPVLDPGFVEGKHMVETAMIELDQEMPAIVNTWLDNVLGDLK</sequence>
<dbReference type="Proteomes" id="UP000036356">
    <property type="component" value="Unassembled WGS sequence"/>
</dbReference>